<dbReference type="InterPro" id="IPR029058">
    <property type="entry name" value="AB_hydrolase_fold"/>
</dbReference>
<name>A0ABS7AGJ7_9PROT</name>
<dbReference type="InterPro" id="IPR000073">
    <property type="entry name" value="AB_hydrolase_1"/>
</dbReference>
<dbReference type="InterPro" id="IPR050471">
    <property type="entry name" value="AB_hydrolase"/>
</dbReference>
<dbReference type="PRINTS" id="PR00111">
    <property type="entry name" value="ABHYDROLASE"/>
</dbReference>
<reference evidence="2 3" key="1">
    <citation type="submission" date="2021-07" db="EMBL/GenBank/DDBJ databases">
        <authorList>
            <person name="So Y."/>
        </authorList>
    </citation>
    <scope>NUCLEOTIDE SEQUENCE [LARGE SCALE GENOMIC DNA]</scope>
    <source>
        <strain evidence="2 3">HJA6</strain>
    </source>
</reference>
<dbReference type="Proteomes" id="UP001196565">
    <property type="component" value="Unassembled WGS sequence"/>
</dbReference>
<evidence type="ECO:0000313" key="3">
    <source>
        <dbReference type="Proteomes" id="UP001196565"/>
    </source>
</evidence>
<dbReference type="PANTHER" id="PTHR43433">
    <property type="entry name" value="HYDROLASE, ALPHA/BETA FOLD FAMILY PROTEIN"/>
    <property type="match status" value="1"/>
</dbReference>
<keyword evidence="3" id="KW-1185">Reference proteome</keyword>
<dbReference type="RefSeq" id="WP_219765036.1">
    <property type="nucleotide sequence ID" value="NZ_JAHYBZ010000008.1"/>
</dbReference>
<dbReference type="Gene3D" id="3.40.50.1820">
    <property type="entry name" value="alpha/beta hydrolase"/>
    <property type="match status" value="1"/>
</dbReference>
<protein>
    <submittedName>
        <fullName evidence="2">Alpha/beta hydrolase</fullName>
    </submittedName>
</protein>
<accession>A0ABS7AGJ7</accession>
<feature type="domain" description="AB hydrolase-1" evidence="1">
    <location>
        <begin position="34"/>
        <end position="251"/>
    </location>
</feature>
<keyword evidence="2" id="KW-0378">Hydrolase</keyword>
<organism evidence="2 3">
    <name type="scientific">Roseomonas alba</name>
    <dbReference type="NCBI Taxonomy" id="2846776"/>
    <lineage>
        <taxon>Bacteria</taxon>
        <taxon>Pseudomonadati</taxon>
        <taxon>Pseudomonadota</taxon>
        <taxon>Alphaproteobacteria</taxon>
        <taxon>Acetobacterales</taxon>
        <taxon>Roseomonadaceae</taxon>
        <taxon>Roseomonas</taxon>
    </lineage>
</organism>
<dbReference type="SUPFAM" id="SSF53474">
    <property type="entry name" value="alpha/beta-Hydrolases"/>
    <property type="match status" value="1"/>
</dbReference>
<comment type="caution">
    <text evidence="2">The sequence shown here is derived from an EMBL/GenBank/DDBJ whole genome shotgun (WGS) entry which is preliminary data.</text>
</comment>
<gene>
    <name evidence="2" type="ORF">KPL78_21550</name>
</gene>
<evidence type="ECO:0000259" key="1">
    <source>
        <dbReference type="Pfam" id="PF00561"/>
    </source>
</evidence>
<dbReference type="Pfam" id="PF00561">
    <property type="entry name" value="Abhydrolase_1"/>
    <property type="match status" value="1"/>
</dbReference>
<evidence type="ECO:0000313" key="2">
    <source>
        <dbReference type="EMBL" id="MBW6400460.1"/>
    </source>
</evidence>
<dbReference type="EMBL" id="JAHYBZ010000008">
    <property type="protein sequence ID" value="MBW6400460.1"/>
    <property type="molecule type" value="Genomic_DNA"/>
</dbReference>
<proteinExistence type="predicted"/>
<sequence>MLTPSMSFLRTSDGIRLAYRVDDFSDPWRDNPVPVLMLHAAMGAYRRWYAWLPIIARRFPVISLELRGHGASDVPPPSLPFSLERLVQDARELLDDLDVPRAHVVGLSAGGYVGQRLAIEDPQRVATLSLFASTPGLRGTQAAGWPERIGAMGLEAFMRATAADRFGSDADPALVDWFCRQTGSNDPAYLGRFVTHMASRDWSADLPRITCPTLIVAPGHEPIGSSNHYEAMAAAIPDAELVVFEGMPHNIGDAAPERSAREALRFIEERGA</sequence>
<dbReference type="GO" id="GO:0016787">
    <property type="term" value="F:hydrolase activity"/>
    <property type="evidence" value="ECO:0007669"/>
    <property type="project" value="UniProtKB-KW"/>
</dbReference>
<dbReference type="PANTHER" id="PTHR43433:SF5">
    <property type="entry name" value="AB HYDROLASE-1 DOMAIN-CONTAINING PROTEIN"/>
    <property type="match status" value="1"/>
</dbReference>